<dbReference type="Proteomes" id="UP000639051">
    <property type="component" value="Unassembled WGS sequence"/>
</dbReference>
<keyword evidence="2" id="KW-0472">Membrane</keyword>
<feature type="transmembrane region" description="Helical" evidence="2">
    <location>
        <begin position="191"/>
        <end position="214"/>
    </location>
</feature>
<keyword evidence="2" id="KW-0812">Transmembrane</keyword>
<gene>
    <name evidence="3" type="ORF">JJE72_09460</name>
</gene>
<keyword evidence="2" id="KW-1133">Transmembrane helix</keyword>
<accession>A0ABS1K2Q4</accession>
<feature type="compositionally biased region" description="Low complexity" evidence="1">
    <location>
        <begin position="101"/>
        <end position="118"/>
    </location>
</feature>
<evidence type="ECO:0000256" key="1">
    <source>
        <dbReference type="SAM" id="MobiDB-lite"/>
    </source>
</evidence>
<feature type="transmembrane region" description="Helical" evidence="2">
    <location>
        <begin position="136"/>
        <end position="159"/>
    </location>
</feature>
<sequence>MSTPDVPPNGSEPPREPEQGDQPSPTPRRPAPRYGQYAPGYEHGQQQTPQGQNQYGQQPAYGQNQYGQQPPYGQPPQYGQQPPYPQNQYGQPWQQPPYGQPPYGQNPYGQPPYGQVPGFGLPGADEQRRAVRTASILMFVTAAAEVVVSAFVIATILTMPASMLHDMFNQVSSATGRTGLSFAEFQQAIRIFLYLAIACVIVNAAVLVLCGVFLPKGKRWARTVGAVFLCLTVGSFFAASIYALITIAVAVAAMVLLFRPAVTAFLDSRNQIANTYSTPKGPTFGNPYGQ</sequence>
<feature type="compositionally biased region" description="Pro residues" evidence="1">
    <location>
        <begin position="1"/>
        <end position="11"/>
    </location>
</feature>
<proteinExistence type="predicted"/>
<dbReference type="RefSeq" id="WP_189694027.1">
    <property type="nucleotide sequence ID" value="NZ_BNCM01000007.1"/>
</dbReference>
<keyword evidence="4" id="KW-1185">Reference proteome</keyword>
<feature type="transmembrane region" description="Helical" evidence="2">
    <location>
        <begin position="226"/>
        <end position="258"/>
    </location>
</feature>
<feature type="compositionally biased region" description="Low complexity" evidence="1">
    <location>
        <begin position="44"/>
        <end position="93"/>
    </location>
</feature>
<comment type="caution">
    <text evidence="3">The sequence shown here is derived from an EMBL/GenBank/DDBJ whole genome shotgun (WGS) entry which is preliminary data.</text>
</comment>
<reference evidence="3 4" key="1">
    <citation type="submission" date="2021-01" db="EMBL/GenBank/DDBJ databases">
        <title>Genome public.</title>
        <authorList>
            <person name="Liu C."/>
            <person name="Sun Q."/>
        </authorList>
    </citation>
    <scope>NUCLEOTIDE SEQUENCE [LARGE SCALE GENOMIC DNA]</scope>
    <source>
        <strain evidence="3 4">JC656</strain>
    </source>
</reference>
<evidence type="ECO:0000313" key="4">
    <source>
        <dbReference type="Proteomes" id="UP000639051"/>
    </source>
</evidence>
<organism evidence="3 4">
    <name type="scientific">Sinomonas cellulolyticus</name>
    <dbReference type="NCBI Taxonomy" id="2801916"/>
    <lineage>
        <taxon>Bacteria</taxon>
        <taxon>Bacillati</taxon>
        <taxon>Actinomycetota</taxon>
        <taxon>Actinomycetes</taxon>
        <taxon>Micrococcales</taxon>
        <taxon>Micrococcaceae</taxon>
        <taxon>Sinomonas</taxon>
    </lineage>
</organism>
<evidence type="ECO:0000313" key="3">
    <source>
        <dbReference type="EMBL" id="MBL0705733.1"/>
    </source>
</evidence>
<evidence type="ECO:0000256" key="2">
    <source>
        <dbReference type="SAM" id="Phobius"/>
    </source>
</evidence>
<dbReference type="EMBL" id="JAERRC010000022">
    <property type="protein sequence ID" value="MBL0705733.1"/>
    <property type="molecule type" value="Genomic_DNA"/>
</dbReference>
<name>A0ABS1K2Q4_9MICC</name>
<feature type="region of interest" description="Disordered" evidence="1">
    <location>
        <begin position="1"/>
        <end position="121"/>
    </location>
</feature>
<protein>
    <submittedName>
        <fullName evidence="3">Uncharacterized protein</fullName>
    </submittedName>
</protein>